<feature type="region of interest" description="Disordered" evidence="6">
    <location>
        <begin position="158"/>
        <end position="242"/>
    </location>
</feature>
<keyword evidence="9" id="KW-1185">Reference proteome</keyword>
<dbReference type="InterPro" id="IPR017441">
    <property type="entry name" value="Protein_kinase_ATP_BS"/>
</dbReference>
<dbReference type="GO" id="GO:0004674">
    <property type="term" value="F:protein serine/threonine kinase activity"/>
    <property type="evidence" value="ECO:0007669"/>
    <property type="project" value="UniProtKB-KW"/>
</dbReference>
<evidence type="ECO:0000256" key="3">
    <source>
        <dbReference type="ARBA" id="ARBA00022840"/>
    </source>
</evidence>
<dbReference type="Proteomes" id="UP000179807">
    <property type="component" value="Unassembled WGS sequence"/>
</dbReference>
<gene>
    <name evidence="8" type="ORF">TRFO_39207</name>
</gene>
<evidence type="ECO:0000256" key="1">
    <source>
        <dbReference type="ARBA" id="ARBA00012513"/>
    </source>
</evidence>
<dbReference type="EC" id="2.7.11.1" evidence="1"/>
<evidence type="ECO:0000256" key="5">
    <source>
        <dbReference type="RuleBase" id="RU000304"/>
    </source>
</evidence>
<evidence type="ECO:0000313" key="8">
    <source>
        <dbReference type="EMBL" id="OHS94650.1"/>
    </source>
</evidence>
<dbReference type="SMART" id="SM00220">
    <property type="entry name" value="S_TKc"/>
    <property type="match status" value="1"/>
</dbReference>
<keyword evidence="3 4" id="KW-0067">ATP-binding</keyword>
<name>A0A1J4J5Z3_9EUKA</name>
<dbReference type="GO" id="GO:0005524">
    <property type="term" value="F:ATP binding"/>
    <property type="evidence" value="ECO:0007669"/>
    <property type="project" value="UniProtKB-UniRule"/>
</dbReference>
<keyword evidence="5" id="KW-0418">Kinase</keyword>
<dbReference type="InterPro" id="IPR011009">
    <property type="entry name" value="Kinase-like_dom_sf"/>
</dbReference>
<keyword evidence="5" id="KW-0808">Transferase</keyword>
<evidence type="ECO:0000313" key="9">
    <source>
        <dbReference type="Proteomes" id="UP000179807"/>
    </source>
</evidence>
<dbReference type="Pfam" id="PF00069">
    <property type="entry name" value="Pkinase"/>
    <property type="match status" value="1"/>
</dbReference>
<evidence type="ECO:0000256" key="6">
    <source>
        <dbReference type="SAM" id="MobiDB-lite"/>
    </source>
</evidence>
<evidence type="ECO:0000256" key="4">
    <source>
        <dbReference type="PROSITE-ProRule" id="PRU10141"/>
    </source>
</evidence>
<accession>A0A1J4J5Z3</accession>
<dbReference type="InterPro" id="IPR000719">
    <property type="entry name" value="Prot_kinase_dom"/>
</dbReference>
<dbReference type="VEuPathDB" id="TrichDB:TRFO_39207"/>
<dbReference type="PROSITE" id="PS00108">
    <property type="entry name" value="PROTEIN_KINASE_ST"/>
    <property type="match status" value="1"/>
</dbReference>
<dbReference type="SUPFAM" id="SSF56112">
    <property type="entry name" value="Protein kinase-like (PK-like)"/>
    <property type="match status" value="1"/>
</dbReference>
<dbReference type="InterPro" id="IPR050235">
    <property type="entry name" value="CK1_Ser-Thr_kinase"/>
</dbReference>
<feature type="compositionally biased region" description="Low complexity" evidence="6">
    <location>
        <begin position="196"/>
        <end position="242"/>
    </location>
</feature>
<dbReference type="EMBL" id="MLAK01001303">
    <property type="protein sequence ID" value="OHS94650.1"/>
    <property type="molecule type" value="Genomic_DNA"/>
</dbReference>
<dbReference type="GeneID" id="94847207"/>
<evidence type="ECO:0000256" key="2">
    <source>
        <dbReference type="ARBA" id="ARBA00022741"/>
    </source>
</evidence>
<sequence length="457" mass="52373">MSSRKSRQLFNEGDIVGNYKIVKLIGQGGYGDIYTVQKAFDDSDQTLYAMKLESIAAEKRGLEEEIAILNEIQDSQYFPHLYEKGITQSHRYLLMELLGPSVSNTRRQTPLHHFTMGTVLRLGIYMIQCIQSFHMHGFVHRDIKPGNFLLRHVPQNGQIIKGNDGKKDQNEKTNQFDRKSDDQSDDKSDNQKNQDHNNNTNNINSDNNNTNNNMNNNNNNDTNNNMNNNNNSNNNYSVNNSIHSNVNKTVNRHNISNVNGNNLCPLVLIDFGLSKRYIDPETGRPFPEKSRTGFRGTSKYASISAHSFHDQCPRDDLISCLYSLVELIEGRLPWGNIRDNVKLHRIKAQTAPRSLFRSLPSEFLEMFRYLNTLGYMSVPRYDYLIQLLAQPFYGRLRYSPKMPFDWETFSEARVREYSPIPVLPRAEDVAPPPRGLTLINDDEDKEPGSRCAACIIS</sequence>
<proteinExistence type="inferred from homology"/>
<dbReference type="PANTHER" id="PTHR11909">
    <property type="entry name" value="CASEIN KINASE-RELATED"/>
    <property type="match status" value="1"/>
</dbReference>
<feature type="compositionally biased region" description="Basic and acidic residues" evidence="6">
    <location>
        <begin position="163"/>
        <end position="195"/>
    </location>
</feature>
<feature type="domain" description="Protein kinase" evidence="7">
    <location>
        <begin position="19"/>
        <end position="393"/>
    </location>
</feature>
<feature type="binding site" evidence="4">
    <location>
        <position position="51"/>
    </location>
    <ligand>
        <name>ATP</name>
        <dbReference type="ChEBI" id="CHEBI:30616"/>
    </ligand>
</feature>
<organism evidence="8 9">
    <name type="scientific">Tritrichomonas foetus</name>
    <dbReference type="NCBI Taxonomy" id="1144522"/>
    <lineage>
        <taxon>Eukaryota</taxon>
        <taxon>Metamonada</taxon>
        <taxon>Parabasalia</taxon>
        <taxon>Tritrichomonadida</taxon>
        <taxon>Tritrichomonadidae</taxon>
        <taxon>Tritrichomonas</taxon>
    </lineage>
</organism>
<dbReference type="RefSeq" id="XP_068347787.1">
    <property type="nucleotide sequence ID" value="XM_068512503.1"/>
</dbReference>
<comment type="similarity">
    <text evidence="5">Belongs to the protein kinase superfamily.</text>
</comment>
<evidence type="ECO:0000259" key="7">
    <source>
        <dbReference type="PROSITE" id="PS50011"/>
    </source>
</evidence>
<dbReference type="PROSITE" id="PS00107">
    <property type="entry name" value="PROTEIN_KINASE_ATP"/>
    <property type="match status" value="1"/>
</dbReference>
<keyword evidence="5" id="KW-0723">Serine/threonine-protein kinase</keyword>
<dbReference type="PROSITE" id="PS50011">
    <property type="entry name" value="PROTEIN_KINASE_DOM"/>
    <property type="match status" value="1"/>
</dbReference>
<dbReference type="OrthoDB" id="5979581at2759"/>
<keyword evidence="2 4" id="KW-0547">Nucleotide-binding</keyword>
<dbReference type="InterPro" id="IPR008271">
    <property type="entry name" value="Ser/Thr_kinase_AS"/>
</dbReference>
<dbReference type="Gene3D" id="1.10.510.10">
    <property type="entry name" value="Transferase(Phosphotransferase) domain 1"/>
    <property type="match status" value="2"/>
</dbReference>
<reference evidence="8" key="1">
    <citation type="submission" date="2016-10" db="EMBL/GenBank/DDBJ databases">
        <authorList>
            <person name="Benchimol M."/>
            <person name="Almeida L.G."/>
            <person name="Vasconcelos A.T."/>
            <person name="Perreira-Neves A."/>
            <person name="Rosa I.A."/>
            <person name="Tasca T."/>
            <person name="Bogo M.R."/>
            <person name="de Souza W."/>
        </authorList>
    </citation>
    <scope>NUCLEOTIDE SEQUENCE [LARGE SCALE GENOMIC DNA]</scope>
    <source>
        <strain evidence="8">K</strain>
    </source>
</reference>
<dbReference type="AlphaFoldDB" id="A0A1J4J5Z3"/>
<comment type="caution">
    <text evidence="8">The sequence shown here is derived from an EMBL/GenBank/DDBJ whole genome shotgun (WGS) entry which is preliminary data.</text>
</comment>
<protein>
    <recommendedName>
        <fullName evidence="1">non-specific serine/threonine protein kinase</fullName>
        <ecNumber evidence="1">2.7.11.1</ecNumber>
    </recommendedName>
</protein>